<evidence type="ECO:0000256" key="11">
    <source>
        <dbReference type="RuleBase" id="RU362119"/>
    </source>
</evidence>
<dbReference type="InterPro" id="IPR006179">
    <property type="entry name" value="5_nucleotidase/apyrase"/>
</dbReference>
<dbReference type="NCBIfam" id="NF006938">
    <property type="entry name" value="PRK09420.1"/>
    <property type="match status" value="1"/>
</dbReference>
<protein>
    <submittedName>
        <fullName evidence="14">Bifunctional 2',3'-cyclic-nucleotide 2'-phosphodiesterase/3'-nucleotidase</fullName>
    </submittedName>
</protein>
<dbReference type="Proteomes" id="UP000233491">
    <property type="component" value="Unassembled WGS sequence"/>
</dbReference>
<organism evidence="14 15">
    <name type="scientific">Pleomorphomonas diazotrophica</name>
    <dbReference type="NCBI Taxonomy" id="1166257"/>
    <lineage>
        <taxon>Bacteria</taxon>
        <taxon>Pseudomonadati</taxon>
        <taxon>Pseudomonadota</taxon>
        <taxon>Alphaproteobacteria</taxon>
        <taxon>Hyphomicrobiales</taxon>
        <taxon>Pleomorphomonadaceae</taxon>
        <taxon>Pleomorphomonas</taxon>
    </lineage>
</organism>
<evidence type="ECO:0000256" key="1">
    <source>
        <dbReference type="ARBA" id="ARBA00000527"/>
    </source>
</evidence>
<dbReference type="InterPro" id="IPR008334">
    <property type="entry name" value="5'-Nucleotdase_C"/>
</dbReference>
<evidence type="ECO:0000313" key="15">
    <source>
        <dbReference type="Proteomes" id="UP000233491"/>
    </source>
</evidence>
<dbReference type="SUPFAM" id="SSF56300">
    <property type="entry name" value="Metallo-dependent phosphatases"/>
    <property type="match status" value="1"/>
</dbReference>
<evidence type="ECO:0000256" key="3">
    <source>
        <dbReference type="ARBA" id="ARBA00001968"/>
    </source>
</evidence>
<dbReference type="EMBL" id="PJNW01000009">
    <property type="protein sequence ID" value="PKR88865.1"/>
    <property type="molecule type" value="Genomic_DNA"/>
</dbReference>
<comment type="caution">
    <text evidence="14">The sequence shown here is derived from an EMBL/GenBank/DDBJ whole genome shotgun (WGS) entry which is preliminary data.</text>
</comment>
<dbReference type="OrthoDB" id="5469761at2"/>
<sequence length="650" mass="69575">MPIHRLSRRELLLATAAGALVAFVPAVASAAEPAVRLRLMATTDLHVNVYPYDYYRDKADDTVGLAKTAALIAAARDEVRNALLFDNGDLIQGSPLGDYIAYEKGLDGGNKHPIVAAMNGLGYLCGTLGNHEFNYGLDFLGKALSGAEFPAVCANVLKPDGTPLIEPTRVFDAKVTDASGGEHVLRIGVIGFVPPQIVQWDKDNLAGKATTIDIVDAAGKYLPALRQQSDVVVALCHSGIAGGERAGDEENAALFLSKVPGIDAIFTGHQHLVFPGKDFAGIDGADIEKGTLNGVPTVMPGFWGSHLGVIDLDLVKEGEGWKVSGFKVEARPIYERTPDKKIVSRVDAVPAVLASVKDDHEATLDYVRRPVGETSAPISSYWALVADDPSVQIVSQAQLWYGAAQAKAAGLPDLPILSAAAPFKCGGRSGPDYYTFVPKGPIAIKNVADIYLYPNTIRIVKVTGEQVREWLERSAGIFNQIDPTKTDEQPLIDTSFPSYNYDVIDGVTYRIDVTQAKRYDNDGKVIAPDAHRIVDLAYQGKPVEPTQEFLVVTNNYRAGGGGHFPGADGSTVVFQGPDSNRDVIVRYIVENKTINPSADGNWSIAKLPEGVNLTFPNSPNATLDTVPAGVRVEKVGDAGEGFAKYRLTVA</sequence>
<evidence type="ECO:0000256" key="5">
    <source>
        <dbReference type="ARBA" id="ARBA00006654"/>
    </source>
</evidence>
<comment type="catalytic activity">
    <reaction evidence="2">
        <text>a nucleoside 2',3'-cyclic phosphate + H2O = a nucleoside 3'-phosphate + H(+)</text>
        <dbReference type="Rhea" id="RHEA:19621"/>
        <dbReference type="ChEBI" id="CHEBI:15377"/>
        <dbReference type="ChEBI" id="CHEBI:15378"/>
        <dbReference type="ChEBI" id="CHEBI:66949"/>
        <dbReference type="ChEBI" id="CHEBI:66954"/>
        <dbReference type="EC" id="3.1.4.16"/>
    </reaction>
</comment>
<comment type="subcellular location">
    <subcellularLocation>
        <location evidence="4">Cell envelope</location>
    </subcellularLocation>
</comment>
<evidence type="ECO:0000259" key="13">
    <source>
        <dbReference type="Pfam" id="PF02872"/>
    </source>
</evidence>
<keyword evidence="10" id="KW-0511">Multifunctional enzyme</keyword>
<feature type="signal peptide" evidence="11">
    <location>
        <begin position="1"/>
        <end position="30"/>
    </location>
</feature>
<evidence type="ECO:0000256" key="9">
    <source>
        <dbReference type="ARBA" id="ARBA00022801"/>
    </source>
</evidence>
<dbReference type="InterPro" id="IPR004843">
    <property type="entry name" value="Calcineurin-like_PHP"/>
</dbReference>
<evidence type="ECO:0000256" key="10">
    <source>
        <dbReference type="ARBA" id="ARBA00023268"/>
    </source>
</evidence>
<evidence type="ECO:0000256" key="6">
    <source>
        <dbReference type="ARBA" id="ARBA00022723"/>
    </source>
</evidence>
<dbReference type="SUPFAM" id="SSF55816">
    <property type="entry name" value="5'-nucleotidase (syn. UDP-sugar hydrolase), C-terminal domain"/>
    <property type="match status" value="1"/>
</dbReference>
<keyword evidence="15" id="KW-1185">Reference proteome</keyword>
<dbReference type="AlphaFoldDB" id="A0A1I4SCZ8"/>
<evidence type="ECO:0000313" key="14">
    <source>
        <dbReference type="EMBL" id="PKR88865.1"/>
    </source>
</evidence>
<evidence type="ECO:0000259" key="12">
    <source>
        <dbReference type="Pfam" id="PF00149"/>
    </source>
</evidence>
<dbReference type="InterPro" id="IPR006146">
    <property type="entry name" value="5'-Nucleotdase_CS"/>
</dbReference>
<keyword evidence="6" id="KW-0479">Metal-binding</keyword>
<dbReference type="PRINTS" id="PR01607">
    <property type="entry name" value="APYRASEFAMLY"/>
</dbReference>
<dbReference type="InterPro" id="IPR036907">
    <property type="entry name" value="5'-Nucleotdase_C_sf"/>
</dbReference>
<dbReference type="GO" id="GO:0046872">
    <property type="term" value="F:metal ion binding"/>
    <property type="evidence" value="ECO:0007669"/>
    <property type="project" value="UniProtKB-KW"/>
</dbReference>
<comment type="similarity">
    <text evidence="5 11">Belongs to the 5'-nucleotidase family.</text>
</comment>
<keyword evidence="9 11" id="KW-0378">Hydrolase</keyword>
<comment type="catalytic activity">
    <reaction evidence="1">
        <text>a ribonucleoside 3'-phosphate + H2O = a ribonucleoside + phosphate</text>
        <dbReference type="Rhea" id="RHEA:10144"/>
        <dbReference type="ChEBI" id="CHEBI:13197"/>
        <dbReference type="ChEBI" id="CHEBI:15377"/>
        <dbReference type="ChEBI" id="CHEBI:18254"/>
        <dbReference type="ChEBI" id="CHEBI:43474"/>
        <dbReference type="EC" id="3.1.3.6"/>
    </reaction>
</comment>
<dbReference type="InterPro" id="IPR029052">
    <property type="entry name" value="Metallo-depent_PP-like"/>
</dbReference>
<evidence type="ECO:0000256" key="2">
    <source>
        <dbReference type="ARBA" id="ARBA00001730"/>
    </source>
</evidence>
<evidence type="ECO:0000256" key="4">
    <source>
        <dbReference type="ARBA" id="ARBA00004196"/>
    </source>
</evidence>
<dbReference type="InterPro" id="IPR006311">
    <property type="entry name" value="TAT_signal"/>
</dbReference>
<name>A0A1I4SCZ8_9HYPH</name>
<dbReference type="PANTHER" id="PTHR11575:SF6">
    <property type="entry name" value="2',3'-CYCLIC-NUCLEOTIDE 2'-PHOSPHODIESTERASE_3'-NUCLEOTIDASE"/>
    <property type="match status" value="1"/>
</dbReference>
<feature type="chain" id="PRO_5015018745" evidence="11">
    <location>
        <begin position="31"/>
        <end position="650"/>
    </location>
</feature>
<dbReference type="Gene3D" id="3.60.21.10">
    <property type="match status" value="1"/>
</dbReference>
<dbReference type="CDD" id="cd07410">
    <property type="entry name" value="MPP_CpdB_N"/>
    <property type="match status" value="1"/>
</dbReference>
<dbReference type="GO" id="GO:0008254">
    <property type="term" value="F:3'-nucleotidase activity"/>
    <property type="evidence" value="ECO:0007669"/>
    <property type="project" value="UniProtKB-EC"/>
</dbReference>
<feature type="domain" description="Calcineurin-like phosphoesterase" evidence="12">
    <location>
        <begin position="38"/>
        <end position="271"/>
    </location>
</feature>
<dbReference type="Pfam" id="PF02872">
    <property type="entry name" value="5_nucleotid_C"/>
    <property type="match status" value="1"/>
</dbReference>
<proteinExistence type="inferred from homology"/>
<dbReference type="Pfam" id="PF00149">
    <property type="entry name" value="Metallophos"/>
    <property type="match status" value="1"/>
</dbReference>
<dbReference type="Gene3D" id="3.90.780.10">
    <property type="entry name" value="5'-Nucleotidase, C-terminal domain"/>
    <property type="match status" value="1"/>
</dbReference>
<dbReference type="GO" id="GO:0009166">
    <property type="term" value="P:nucleotide catabolic process"/>
    <property type="evidence" value="ECO:0007669"/>
    <property type="project" value="InterPro"/>
</dbReference>
<gene>
    <name evidence="14" type="ORF">CXZ10_12140</name>
</gene>
<dbReference type="PROSITE" id="PS00786">
    <property type="entry name" value="5_NUCLEOTIDASE_2"/>
    <property type="match status" value="1"/>
</dbReference>
<evidence type="ECO:0000256" key="7">
    <source>
        <dbReference type="ARBA" id="ARBA00022729"/>
    </source>
</evidence>
<feature type="domain" description="5'-Nucleotidase C-terminal" evidence="13">
    <location>
        <begin position="387"/>
        <end position="565"/>
    </location>
</feature>
<dbReference type="GO" id="GO:0030288">
    <property type="term" value="C:outer membrane-bounded periplasmic space"/>
    <property type="evidence" value="ECO:0007669"/>
    <property type="project" value="TreeGrafter"/>
</dbReference>
<keyword evidence="7 11" id="KW-0732">Signal</keyword>
<evidence type="ECO:0000256" key="8">
    <source>
        <dbReference type="ARBA" id="ARBA00022741"/>
    </source>
</evidence>
<keyword evidence="8 11" id="KW-0547">Nucleotide-binding</keyword>
<dbReference type="PANTHER" id="PTHR11575">
    <property type="entry name" value="5'-NUCLEOTIDASE-RELATED"/>
    <property type="match status" value="1"/>
</dbReference>
<reference evidence="14 15" key="1">
    <citation type="submission" date="2017-12" db="EMBL/GenBank/DDBJ databases">
        <title>Anaerobic carbon monoxide metabolism by Pleomorphomonas carboxyditropha sp. nov., a new mesophilic hydrogenogenic carboxidotroph.</title>
        <authorList>
            <person name="Esquivel-Elizondo S."/>
            <person name="Krajmalnik-Brown R."/>
        </authorList>
    </citation>
    <scope>NUCLEOTIDE SEQUENCE [LARGE SCALE GENOMIC DNA]</scope>
    <source>
        <strain evidence="14 15">R5-392</strain>
    </source>
</reference>
<comment type="cofactor">
    <cofactor evidence="3">
        <name>a divalent metal cation</name>
        <dbReference type="ChEBI" id="CHEBI:60240"/>
    </cofactor>
</comment>
<accession>A0A1I4SCZ8</accession>
<dbReference type="InterPro" id="IPR041827">
    <property type="entry name" value="CpdB_N"/>
</dbReference>
<dbReference type="GO" id="GO:0000166">
    <property type="term" value="F:nucleotide binding"/>
    <property type="evidence" value="ECO:0007669"/>
    <property type="project" value="UniProtKB-KW"/>
</dbReference>
<dbReference type="RefSeq" id="WP_101289612.1">
    <property type="nucleotide sequence ID" value="NZ_FOUQ01000003.1"/>
</dbReference>
<dbReference type="PROSITE" id="PS51318">
    <property type="entry name" value="TAT"/>
    <property type="match status" value="1"/>
</dbReference>
<dbReference type="GO" id="GO:0008663">
    <property type="term" value="F:2',3'-cyclic-nucleotide 2'-phosphodiesterase activity"/>
    <property type="evidence" value="ECO:0007669"/>
    <property type="project" value="UniProtKB-EC"/>
</dbReference>